<keyword evidence="1" id="KW-0732">Signal</keyword>
<reference evidence="2 3" key="2">
    <citation type="submission" date="2020-05" db="EMBL/GenBank/DDBJ databases">
        <title>Draft genome sequence of Desulfovibrio sp. strainFSS-1.</title>
        <authorList>
            <person name="Shimoshige H."/>
            <person name="Kobayashi H."/>
            <person name="Maekawa T."/>
        </authorList>
    </citation>
    <scope>NUCLEOTIDE SEQUENCE [LARGE SCALE GENOMIC DNA]</scope>
    <source>
        <strain evidence="2 3">SIID29052-01</strain>
    </source>
</reference>
<sequence length="264" mass="27868">MPNTTARCFILTALLVLTICPVAAQAAAPTPPGGDLKVTLAPYAWLTGLSGTVGVRGAQTTVDSSFADLSKYLNIAGMLHADILYRDTFGLLGEVNYAQLGDQSSGKRVSLDGQMGLFLSDVAGFWRVGTAALGKDGAAPASLDLLAGARIWSLAMHLKSDSPFNSRSIFRQKSWVDPFVGARVQFQLTDAWKAELRGGVGGFGISSAITWDAMALVGYTFRDHGTAFIGYRAVGVNHSEGSGKDYFKFDAVLSGPVLGAAFTF</sequence>
<keyword evidence="3" id="KW-1185">Reference proteome</keyword>
<proteinExistence type="predicted"/>
<dbReference type="RefSeq" id="WP_173083345.1">
    <property type="nucleotide sequence ID" value="NZ_BLTE01000006.1"/>
</dbReference>
<name>A0A6V8LSC2_9BACT</name>
<dbReference type="AlphaFoldDB" id="A0A6V8LSC2"/>
<accession>A0A6V8LSC2</accession>
<comment type="caution">
    <text evidence="2">The sequence shown here is derived from an EMBL/GenBank/DDBJ whole genome shotgun (WGS) entry which is preliminary data.</text>
</comment>
<evidence type="ECO:0000313" key="2">
    <source>
        <dbReference type="EMBL" id="GFK93870.1"/>
    </source>
</evidence>
<gene>
    <name evidence="2" type="ORF">NNJEOMEG_01708</name>
</gene>
<feature type="chain" id="PRO_5028869628" description="Outer membrane protein beta-barrel domain-containing protein" evidence="1">
    <location>
        <begin position="27"/>
        <end position="264"/>
    </location>
</feature>
<evidence type="ECO:0008006" key="4">
    <source>
        <dbReference type="Google" id="ProtNLM"/>
    </source>
</evidence>
<evidence type="ECO:0000313" key="3">
    <source>
        <dbReference type="Proteomes" id="UP000494245"/>
    </source>
</evidence>
<protein>
    <recommendedName>
        <fullName evidence="4">Outer membrane protein beta-barrel domain-containing protein</fullName>
    </recommendedName>
</protein>
<feature type="signal peptide" evidence="1">
    <location>
        <begin position="1"/>
        <end position="26"/>
    </location>
</feature>
<organism evidence="2 3">
    <name type="scientific">Fundidesulfovibrio magnetotacticus</name>
    <dbReference type="NCBI Taxonomy" id="2730080"/>
    <lineage>
        <taxon>Bacteria</taxon>
        <taxon>Pseudomonadati</taxon>
        <taxon>Thermodesulfobacteriota</taxon>
        <taxon>Desulfovibrionia</taxon>
        <taxon>Desulfovibrionales</taxon>
        <taxon>Desulfovibrionaceae</taxon>
        <taxon>Fundidesulfovibrio</taxon>
    </lineage>
</organism>
<reference evidence="2 3" key="1">
    <citation type="submission" date="2020-04" db="EMBL/GenBank/DDBJ databases">
        <authorList>
            <consortium name="Desulfovibrio sp. FSS-1 genome sequencing consortium"/>
            <person name="Shimoshige H."/>
            <person name="Kobayashi H."/>
            <person name="Maekawa T."/>
        </authorList>
    </citation>
    <scope>NUCLEOTIDE SEQUENCE [LARGE SCALE GENOMIC DNA]</scope>
    <source>
        <strain evidence="2 3">SIID29052-01</strain>
    </source>
</reference>
<dbReference type="Proteomes" id="UP000494245">
    <property type="component" value="Unassembled WGS sequence"/>
</dbReference>
<dbReference type="EMBL" id="BLTE01000006">
    <property type="protein sequence ID" value="GFK93870.1"/>
    <property type="molecule type" value="Genomic_DNA"/>
</dbReference>
<evidence type="ECO:0000256" key="1">
    <source>
        <dbReference type="SAM" id="SignalP"/>
    </source>
</evidence>